<keyword evidence="4" id="KW-0067">ATP-binding</keyword>
<feature type="domain" description="Protein kinase" evidence="6">
    <location>
        <begin position="26"/>
        <end position="293"/>
    </location>
</feature>
<dbReference type="PROSITE" id="PS50011">
    <property type="entry name" value="PROTEIN_KINASE_DOM"/>
    <property type="match status" value="1"/>
</dbReference>
<dbReference type="Gene3D" id="3.30.200.20">
    <property type="entry name" value="Phosphorylase Kinase, domain 1"/>
    <property type="match status" value="1"/>
</dbReference>
<evidence type="ECO:0000313" key="7">
    <source>
        <dbReference type="EMBL" id="MDC0749861.1"/>
    </source>
</evidence>
<organism evidence="7 8">
    <name type="scientific">Polyangium mundeleinium</name>
    <dbReference type="NCBI Taxonomy" id="2995306"/>
    <lineage>
        <taxon>Bacteria</taxon>
        <taxon>Pseudomonadati</taxon>
        <taxon>Myxococcota</taxon>
        <taxon>Polyangia</taxon>
        <taxon>Polyangiales</taxon>
        <taxon>Polyangiaceae</taxon>
        <taxon>Polyangium</taxon>
    </lineage>
</organism>
<feature type="compositionally biased region" description="Low complexity" evidence="5">
    <location>
        <begin position="440"/>
        <end position="494"/>
    </location>
</feature>
<gene>
    <name evidence="7" type="ORF">POL67_51515</name>
</gene>
<feature type="region of interest" description="Disordered" evidence="5">
    <location>
        <begin position="389"/>
        <end position="507"/>
    </location>
</feature>
<name>A0ABT5F9Q9_9BACT</name>
<evidence type="ECO:0000256" key="1">
    <source>
        <dbReference type="ARBA" id="ARBA00022679"/>
    </source>
</evidence>
<comment type="caution">
    <text evidence="7">The sequence shown here is derived from an EMBL/GenBank/DDBJ whole genome shotgun (WGS) entry which is preliminary data.</text>
</comment>
<reference evidence="7 8" key="1">
    <citation type="submission" date="2022-11" db="EMBL/GenBank/DDBJ databases">
        <title>Minimal conservation of predation-associated metabolite biosynthetic gene clusters underscores biosynthetic potential of Myxococcota including descriptions for ten novel species: Archangium lansinium sp. nov., Myxococcus landrumus sp. nov., Nannocystis bai.</title>
        <authorList>
            <person name="Ahearne A."/>
            <person name="Stevens C."/>
            <person name="Dowd S."/>
        </authorList>
    </citation>
    <scope>NUCLEOTIDE SEQUENCE [LARGE SCALE GENOMIC DNA]</scope>
    <source>
        <strain evidence="7 8">RJM3</strain>
    </source>
</reference>
<dbReference type="SMART" id="SM00220">
    <property type="entry name" value="S_TKc"/>
    <property type="match status" value="1"/>
</dbReference>
<dbReference type="SUPFAM" id="SSF56112">
    <property type="entry name" value="Protein kinase-like (PK-like)"/>
    <property type="match status" value="1"/>
</dbReference>
<keyword evidence="3 7" id="KW-0418">Kinase</keyword>
<dbReference type="Proteomes" id="UP001221411">
    <property type="component" value="Unassembled WGS sequence"/>
</dbReference>
<dbReference type="RefSeq" id="WP_271930227.1">
    <property type="nucleotide sequence ID" value="NZ_JAQNDO010000001.1"/>
</dbReference>
<feature type="compositionally biased region" description="Polar residues" evidence="5">
    <location>
        <begin position="389"/>
        <end position="405"/>
    </location>
</feature>
<dbReference type="Gene3D" id="1.10.510.10">
    <property type="entry name" value="Transferase(Phosphotransferase) domain 1"/>
    <property type="match status" value="1"/>
</dbReference>
<keyword evidence="1" id="KW-0808">Transferase</keyword>
<dbReference type="InterPro" id="IPR000719">
    <property type="entry name" value="Prot_kinase_dom"/>
</dbReference>
<protein>
    <submittedName>
        <fullName evidence="7">Protein kinase</fullName>
    </submittedName>
</protein>
<dbReference type="InterPro" id="IPR008271">
    <property type="entry name" value="Ser/Thr_kinase_AS"/>
</dbReference>
<evidence type="ECO:0000256" key="5">
    <source>
        <dbReference type="SAM" id="MobiDB-lite"/>
    </source>
</evidence>
<dbReference type="PROSITE" id="PS00108">
    <property type="entry name" value="PROTEIN_KINASE_ST"/>
    <property type="match status" value="1"/>
</dbReference>
<evidence type="ECO:0000256" key="2">
    <source>
        <dbReference type="ARBA" id="ARBA00022741"/>
    </source>
</evidence>
<proteinExistence type="predicted"/>
<keyword evidence="2" id="KW-0547">Nucleotide-binding</keyword>
<evidence type="ECO:0000259" key="6">
    <source>
        <dbReference type="PROSITE" id="PS50011"/>
    </source>
</evidence>
<dbReference type="PANTHER" id="PTHR43289">
    <property type="entry name" value="MITOGEN-ACTIVATED PROTEIN KINASE KINASE KINASE 20-RELATED"/>
    <property type="match status" value="1"/>
</dbReference>
<sequence>MPAADAPLPDAPTSDGSLVGRDVGKYKILRLVARGGMGAVYEALNTSIGKRVAMKFVDPELARNADAVARFQREAAAASAVESAHIVTIFDSGVTDDGQPFIVMELLRGEDLGHRIKRLGRLDLDAALGVMAQLLRGLCRAHEAGIVHRDLKPDNVFLAERDDETDFVKILDFGISKVRRTGGVPEKTITRQGTVLGTPFYMSPEQSQALPDVDERTDLWSTGAILYECLTGRPPHEGQSYEQVIVNICTKAAPDVRTWNPEVPEAVARFLGKALKRNRDKRFANAREMLEALGAASGGVLPARALRVGDTSSRSSPDLARSTPRVAQTNEASTRPAEEVGTGGPSRVGWSTSSGASGGKERSRALWIALGAGAAALLIGAGVVYSRSTPVSPASPVVTTNATSETHVETTPAPTQETPPEPAQTSETTPAGASTPGPVATNTPETEPTQTPRTTPTSTKKTTKTANAKQPATTPPLTSAKPTATSAKPTATTKVQGVAPQLKLKVE</sequence>
<dbReference type="PANTHER" id="PTHR43289:SF6">
    <property type="entry name" value="SERINE_THREONINE-PROTEIN KINASE NEKL-3"/>
    <property type="match status" value="1"/>
</dbReference>
<dbReference type="Pfam" id="PF00069">
    <property type="entry name" value="Pkinase"/>
    <property type="match status" value="1"/>
</dbReference>
<accession>A0ABT5F9Q9</accession>
<dbReference type="GO" id="GO:0016301">
    <property type="term" value="F:kinase activity"/>
    <property type="evidence" value="ECO:0007669"/>
    <property type="project" value="UniProtKB-KW"/>
</dbReference>
<evidence type="ECO:0000256" key="4">
    <source>
        <dbReference type="ARBA" id="ARBA00022840"/>
    </source>
</evidence>
<feature type="region of interest" description="Disordered" evidence="5">
    <location>
        <begin position="309"/>
        <end position="359"/>
    </location>
</feature>
<evidence type="ECO:0000313" key="8">
    <source>
        <dbReference type="Proteomes" id="UP001221411"/>
    </source>
</evidence>
<keyword evidence="8" id="KW-1185">Reference proteome</keyword>
<dbReference type="EMBL" id="JAQNDO010000001">
    <property type="protein sequence ID" value="MDC0749861.1"/>
    <property type="molecule type" value="Genomic_DNA"/>
</dbReference>
<evidence type="ECO:0000256" key="3">
    <source>
        <dbReference type="ARBA" id="ARBA00022777"/>
    </source>
</evidence>
<dbReference type="InterPro" id="IPR011009">
    <property type="entry name" value="Kinase-like_dom_sf"/>
</dbReference>
<dbReference type="CDD" id="cd14014">
    <property type="entry name" value="STKc_PknB_like"/>
    <property type="match status" value="1"/>
</dbReference>